<evidence type="ECO:0000256" key="1">
    <source>
        <dbReference type="SAM" id="MobiDB-lite"/>
    </source>
</evidence>
<dbReference type="AlphaFoldDB" id="A0AAI8B9Q1"/>
<sequence length="87" mass="9293">MTNGPLGTSPLNWRTPFTYRSTVDGTTAVPASAGTGNVTRSGRSAKLLRHCRPPRRSERVHASDDEIVSPICAVVSDFGSDVLHDVS</sequence>
<organism evidence="2 3">
    <name type="scientific">Burkholderia oklahomensis</name>
    <dbReference type="NCBI Taxonomy" id="342113"/>
    <lineage>
        <taxon>Bacteria</taxon>
        <taxon>Pseudomonadati</taxon>
        <taxon>Pseudomonadota</taxon>
        <taxon>Betaproteobacteria</taxon>
        <taxon>Burkholderiales</taxon>
        <taxon>Burkholderiaceae</taxon>
        <taxon>Burkholderia</taxon>
        <taxon>pseudomallei group</taxon>
    </lineage>
</organism>
<dbReference type="Proteomes" id="UP000029424">
    <property type="component" value="Chromosome 1"/>
</dbReference>
<gene>
    <name evidence="2" type="ORF">DM82_439</name>
</gene>
<reference evidence="2 3" key="1">
    <citation type="submission" date="2014-06" db="EMBL/GenBank/DDBJ databases">
        <authorList>
            <person name="Bishop-Lilly K.A."/>
            <person name="Broomall S.M."/>
            <person name="Chain P.S."/>
            <person name="Chertkov O."/>
            <person name="Coyne S.R."/>
            <person name="Daligault H.E."/>
            <person name="Davenport K.W."/>
            <person name="Erkkila T."/>
            <person name="Frey K.G."/>
            <person name="Gibbons H.S."/>
            <person name="Gu W."/>
            <person name="Jaissle J."/>
            <person name="Johnson S.L."/>
            <person name="Koroleva G.I."/>
            <person name="Ladner J.T."/>
            <person name="Lo C.-C."/>
            <person name="Minogue T.D."/>
            <person name="Munk C."/>
            <person name="Palacios G.F."/>
            <person name="Redden C.L."/>
            <person name="Rosenzweig C.N."/>
            <person name="Scholz M.B."/>
            <person name="Teshima H."/>
            <person name="Xu Y."/>
        </authorList>
    </citation>
    <scope>NUCLEOTIDE SEQUENCE [LARGE SCALE GENOMIC DNA]</scope>
    <source>
        <strain evidence="2 3">EO147</strain>
    </source>
</reference>
<dbReference type="KEGG" id="bok:DM82_439"/>
<dbReference type="EMBL" id="CP008726">
    <property type="protein sequence ID" value="AIO68267.1"/>
    <property type="molecule type" value="Genomic_DNA"/>
</dbReference>
<proteinExistence type="predicted"/>
<keyword evidence="3" id="KW-1185">Reference proteome</keyword>
<evidence type="ECO:0000313" key="2">
    <source>
        <dbReference type="EMBL" id="AIO68267.1"/>
    </source>
</evidence>
<feature type="region of interest" description="Disordered" evidence="1">
    <location>
        <begin position="28"/>
        <end position="62"/>
    </location>
</feature>
<evidence type="ECO:0000313" key="3">
    <source>
        <dbReference type="Proteomes" id="UP000029424"/>
    </source>
</evidence>
<accession>A0AAI8B9Q1</accession>
<name>A0AAI8B9Q1_9BURK</name>
<protein>
    <submittedName>
        <fullName evidence="2">Uncharacterized protein</fullName>
    </submittedName>
</protein>